<keyword evidence="4" id="KW-1185">Reference proteome</keyword>
<reference evidence="3" key="1">
    <citation type="submission" date="2023-06" db="EMBL/GenBank/DDBJ databases">
        <title>Cytophagales bacterium Strain LB-30, isolated from soil.</title>
        <authorList>
            <person name="Liu B."/>
        </authorList>
    </citation>
    <scope>NUCLEOTIDE SEQUENCE</scope>
    <source>
        <strain evidence="3">LB-30</strain>
    </source>
</reference>
<feature type="chain" id="PRO_5047335162" evidence="2">
    <location>
        <begin position="20"/>
        <end position="325"/>
    </location>
</feature>
<dbReference type="RefSeq" id="WP_320005616.1">
    <property type="nucleotide sequence ID" value="NZ_JAUHJS010000012.1"/>
</dbReference>
<name>A0ABT8FA07_9BACT</name>
<keyword evidence="2" id="KW-0732">Signal</keyword>
<evidence type="ECO:0000313" key="3">
    <source>
        <dbReference type="EMBL" id="MDN4167079.1"/>
    </source>
</evidence>
<dbReference type="EMBL" id="JAUHJS010000012">
    <property type="protein sequence ID" value="MDN4167079.1"/>
    <property type="molecule type" value="Genomic_DNA"/>
</dbReference>
<feature type="coiled-coil region" evidence="1">
    <location>
        <begin position="298"/>
        <end position="325"/>
    </location>
</feature>
<organism evidence="3 4">
    <name type="scientific">Shiella aurantiaca</name>
    <dbReference type="NCBI Taxonomy" id="3058365"/>
    <lineage>
        <taxon>Bacteria</taxon>
        <taxon>Pseudomonadati</taxon>
        <taxon>Bacteroidota</taxon>
        <taxon>Cytophagia</taxon>
        <taxon>Cytophagales</taxon>
        <taxon>Shiellaceae</taxon>
        <taxon>Shiella</taxon>
    </lineage>
</organism>
<proteinExistence type="predicted"/>
<keyword evidence="1" id="KW-0175">Coiled coil</keyword>
<sequence>MKKSCFLILLMLGAINVKAQTIISPALYNSALPSEYSLGSYIMSSENDTPYSWPMDAGVIIGFKPTTASGRHVQMIMRHSGFMIRGRDAANDAWGLWRKVLIDDGTGMYTINPGRLGIGTLTPNAALEVAGLSNTLFVALKLRNTNTSASYQTSVALDFHHFNTPLDPNARIFEQEATNGSYGGSLFFATRTNSSTLENSSLENRMVIGHDGKVGIGTTSPDDLLTVNGTIHTKEVKVDLAVPAPDYVFESDYPLSSLTEVESYIKKNKHLPEVPSAAEMEANGVKLLEMNMLLLKKVEELTLHMIEMKKENQDLKERLAKLENK</sequence>
<protein>
    <submittedName>
        <fullName evidence="3">Tail fiber protein</fullName>
    </submittedName>
</protein>
<accession>A0ABT8FA07</accession>
<comment type="caution">
    <text evidence="3">The sequence shown here is derived from an EMBL/GenBank/DDBJ whole genome shotgun (WGS) entry which is preliminary data.</text>
</comment>
<evidence type="ECO:0000256" key="1">
    <source>
        <dbReference type="SAM" id="Coils"/>
    </source>
</evidence>
<gene>
    <name evidence="3" type="ORF">QWY31_16330</name>
</gene>
<evidence type="ECO:0000256" key="2">
    <source>
        <dbReference type="SAM" id="SignalP"/>
    </source>
</evidence>
<evidence type="ECO:0000313" key="4">
    <source>
        <dbReference type="Proteomes" id="UP001168552"/>
    </source>
</evidence>
<feature type="signal peptide" evidence="2">
    <location>
        <begin position="1"/>
        <end position="19"/>
    </location>
</feature>
<dbReference type="Proteomes" id="UP001168552">
    <property type="component" value="Unassembled WGS sequence"/>
</dbReference>